<evidence type="ECO:0000313" key="6">
    <source>
        <dbReference type="EMBL" id="TWT36043.1"/>
    </source>
</evidence>
<evidence type="ECO:0000259" key="5">
    <source>
        <dbReference type="Pfam" id="PF01258"/>
    </source>
</evidence>
<dbReference type="RefSeq" id="WP_146562640.1">
    <property type="nucleotide sequence ID" value="NZ_SIHJ01000001.1"/>
</dbReference>
<dbReference type="GO" id="GO:0008270">
    <property type="term" value="F:zinc ion binding"/>
    <property type="evidence" value="ECO:0007669"/>
    <property type="project" value="UniProtKB-KW"/>
</dbReference>
<keyword evidence="1" id="KW-0479">Metal-binding</keyword>
<sequence length="147" mass="16433">MARKDSILKMRDLLTTRRDALRKALAGDLSMLQQLREQIGGDVVDFALDAAQDEINSQLAEAESRELKHIEHALTRIREGSYGKCEVCAANIPMARLNALPYATMCIECQRASEDGTLEDRRVEDWGRVVDTGYSDADATISDFEVQ</sequence>
<dbReference type="OrthoDB" id="9811543at2"/>
<dbReference type="InterPro" id="IPR020458">
    <property type="entry name" value="Znf_DskA_TraR_CS"/>
</dbReference>
<feature type="domain" description="Zinc finger DksA/TraR C4-type" evidence="5">
    <location>
        <begin position="80"/>
        <end position="114"/>
    </location>
</feature>
<feature type="zinc finger region" description="dksA C4-type" evidence="4">
    <location>
        <begin position="85"/>
        <end position="109"/>
    </location>
</feature>
<name>A0A5C5VDG0_9BACT</name>
<dbReference type="AlphaFoldDB" id="A0A5C5VDG0"/>
<dbReference type="PROSITE" id="PS01102">
    <property type="entry name" value="ZF_DKSA_1"/>
    <property type="match status" value="1"/>
</dbReference>
<dbReference type="PRINTS" id="PR00618">
    <property type="entry name" value="DKSAZNFINGER"/>
</dbReference>
<dbReference type="InterPro" id="IPR020460">
    <property type="entry name" value="Znf_C4-type_bac"/>
</dbReference>
<gene>
    <name evidence="6" type="primary">yocK_1</name>
    <name evidence="6" type="ORF">KOR34_09420</name>
</gene>
<dbReference type="Gene3D" id="1.20.120.910">
    <property type="entry name" value="DksA, coiled-coil domain"/>
    <property type="match status" value="1"/>
</dbReference>
<dbReference type="PROSITE" id="PS51128">
    <property type="entry name" value="ZF_DKSA_2"/>
    <property type="match status" value="1"/>
</dbReference>
<dbReference type="PANTHER" id="PTHR33823">
    <property type="entry name" value="RNA POLYMERASE-BINDING TRANSCRIPTION FACTOR DKSA-RELATED"/>
    <property type="match status" value="1"/>
</dbReference>
<dbReference type="Pfam" id="PF01258">
    <property type="entry name" value="zf-dskA_traR"/>
    <property type="match status" value="1"/>
</dbReference>
<keyword evidence="2" id="KW-0863">Zinc-finger</keyword>
<keyword evidence="7" id="KW-1185">Reference proteome</keyword>
<comment type="caution">
    <text evidence="6">The sequence shown here is derived from an EMBL/GenBank/DDBJ whole genome shotgun (WGS) entry which is preliminary data.</text>
</comment>
<dbReference type="PANTHER" id="PTHR33823:SF4">
    <property type="entry name" value="GENERAL STRESS PROTEIN 16O"/>
    <property type="match status" value="1"/>
</dbReference>
<dbReference type="InterPro" id="IPR037187">
    <property type="entry name" value="DnaK_N"/>
</dbReference>
<evidence type="ECO:0000256" key="2">
    <source>
        <dbReference type="ARBA" id="ARBA00022771"/>
    </source>
</evidence>
<evidence type="ECO:0000256" key="4">
    <source>
        <dbReference type="PROSITE-ProRule" id="PRU00510"/>
    </source>
</evidence>
<dbReference type="SUPFAM" id="SSF109635">
    <property type="entry name" value="DnaK suppressor protein DksA, alpha-hairpin domain"/>
    <property type="match status" value="1"/>
</dbReference>
<accession>A0A5C5VDG0</accession>
<proteinExistence type="predicted"/>
<dbReference type="EMBL" id="SIHJ01000001">
    <property type="protein sequence ID" value="TWT36043.1"/>
    <property type="molecule type" value="Genomic_DNA"/>
</dbReference>
<keyword evidence="3" id="KW-0862">Zinc</keyword>
<dbReference type="SUPFAM" id="SSF57716">
    <property type="entry name" value="Glucocorticoid receptor-like (DNA-binding domain)"/>
    <property type="match status" value="1"/>
</dbReference>
<reference evidence="6 7" key="1">
    <citation type="submission" date="2019-02" db="EMBL/GenBank/DDBJ databases">
        <title>Deep-cultivation of Planctomycetes and their phenomic and genomic characterization uncovers novel biology.</title>
        <authorList>
            <person name="Wiegand S."/>
            <person name="Jogler M."/>
            <person name="Boedeker C."/>
            <person name="Pinto D."/>
            <person name="Vollmers J."/>
            <person name="Rivas-Marin E."/>
            <person name="Kohn T."/>
            <person name="Peeters S.H."/>
            <person name="Heuer A."/>
            <person name="Rast P."/>
            <person name="Oberbeckmann S."/>
            <person name="Bunk B."/>
            <person name="Jeske O."/>
            <person name="Meyerdierks A."/>
            <person name="Storesund J.E."/>
            <person name="Kallscheuer N."/>
            <person name="Luecker S."/>
            <person name="Lage O.M."/>
            <person name="Pohl T."/>
            <person name="Merkel B.J."/>
            <person name="Hornburger P."/>
            <person name="Mueller R.-W."/>
            <person name="Bruemmer F."/>
            <person name="Labrenz M."/>
            <person name="Spormann A.M."/>
            <person name="Op Den Camp H."/>
            <person name="Overmann J."/>
            <person name="Amann R."/>
            <person name="Jetten M.S.M."/>
            <person name="Mascher T."/>
            <person name="Medema M.H."/>
            <person name="Devos D.P."/>
            <person name="Kaster A.-K."/>
            <person name="Ovreas L."/>
            <person name="Rohde M."/>
            <person name="Galperin M.Y."/>
            <person name="Jogler C."/>
        </authorList>
    </citation>
    <scope>NUCLEOTIDE SEQUENCE [LARGE SCALE GENOMIC DNA]</scope>
    <source>
        <strain evidence="6 7">KOR34</strain>
    </source>
</reference>
<evidence type="ECO:0000256" key="1">
    <source>
        <dbReference type="ARBA" id="ARBA00022723"/>
    </source>
</evidence>
<dbReference type="InterPro" id="IPR000962">
    <property type="entry name" value="Znf_DskA_TraR"/>
</dbReference>
<protein>
    <submittedName>
        <fullName evidence="6">General stress protein 16O</fullName>
    </submittedName>
</protein>
<dbReference type="Proteomes" id="UP000316714">
    <property type="component" value="Unassembled WGS sequence"/>
</dbReference>
<evidence type="ECO:0000256" key="3">
    <source>
        <dbReference type="ARBA" id="ARBA00022833"/>
    </source>
</evidence>
<organism evidence="6 7">
    <name type="scientific">Posidoniimonas corsicana</name>
    <dbReference type="NCBI Taxonomy" id="1938618"/>
    <lineage>
        <taxon>Bacteria</taxon>
        <taxon>Pseudomonadati</taxon>
        <taxon>Planctomycetota</taxon>
        <taxon>Planctomycetia</taxon>
        <taxon>Pirellulales</taxon>
        <taxon>Lacipirellulaceae</taxon>
        <taxon>Posidoniimonas</taxon>
    </lineage>
</organism>
<evidence type="ECO:0000313" key="7">
    <source>
        <dbReference type="Proteomes" id="UP000316714"/>
    </source>
</evidence>